<evidence type="ECO:0000313" key="1">
    <source>
        <dbReference type="EMBL" id="SER11288.1"/>
    </source>
</evidence>
<dbReference type="GO" id="GO:0016853">
    <property type="term" value="F:isomerase activity"/>
    <property type="evidence" value="ECO:0007669"/>
    <property type="project" value="UniProtKB-KW"/>
</dbReference>
<protein>
    <submittedName>
        <fullName evidence="1">Ketosteroid isomerase-related protein</fullName>
    </submittedName>
</protein>
<dbReference type="RefSeq" id="WP_052472726.1">
    <property type="nucleotide sequence ID" value="NZ_CP010817.1"/>
</dbReference>
<gene>
    <name evidence="1" type="ORF">SAMN04488089_109131</name>
</gene>
<dbReference type="InterPro" id="IPR032710">
    <property type="entry name" value="NTF2-like_dom_sf"/>
</dbReference>
<sequence>MNMTNLELTKAYYNYINQGEFGEDTYFKLFAADVEIFYPKFGFGKGREGIDNFTKQIKQVVNSLAFDLEKFNFIERDNYVIVEGHEYGQSSNGITFPNHNTSFGKFASVFEFRAHQIIRMHSYVDPDLAGQDAYISSLLKGQGNNMTEEQITRATVIQFYDILLGNTKGNILDLFTEGVDWDIPGNEEKFPWLGKKTTKQEVEKGFLELHPLYVEPKSFTVDFIAVDGVNATAVGYLSSKIMKSDQVFESPYVAIFKVIEGKITKYHFLEDSYKLDQTMI</sequence>
<dbReference type="Gene3D" id="3.10.450.50">
    <property type="match status" value="2"/>
</dbReference>
<dbReference type="SUPFAM" id="SSF54427">
    <property type="entry name" value="NTF2-like"/>
    <property type="match status" value="2"/>
</dbReference>
<reference evidence="1 2" key="1">
    <citation type="submission" date="2016-10" db="EMBL/GenBank/DDBJ databases">
        <authorList>
            <person name="Varghese N."/>
            <person name="Submissions S."/>
        </authorList>
    </citation>
    <scope>NUCLEOTIDE SEQUENCE [LARGE SCALE GENOMIC DNA]</scope>
    <source>
        <strain evidence="2">DSM 19823 / KCTC 23066 / CCTCC M 208030 / D25</strain>
    </source>
</reference>
<keyword evidence="2" id="KW-1185">Reference proteome</keyword>
<evidence type="ECO:0000313" key="2">
    <source>
        <dbReference type="Proteomes" id="UP000183496"/>
    </source>
</evidence>
<organism evidence="1 2">
    <name type="scientific">Myroides profundi</name>
    <dbReference type="NCBI Taxonomy" id="480520"/>
    <lineage>
        <taxon>Bacteria</taxon>
        <taxon>Pseudomonadati</taxon>
        <taxon>Bacteroidota</taxon>
        <taxon>Flavobacteriia</taxon>
        <taxon>Flavobacteriales</taxon>
        <taxon>Flavobacteriaceae</taxon>
        <taxon>Myroides</taxon>
    </lineage>
</organism>
<dbReference type="KEGG" id="mpw:MPR_2261"/>
<dbReference type="EMBL" id="FOFY01000009">
    <property type="protein sequence ID" value="SER11288.1"/>
    <property type="molecule type" value="Genomic_DNA"/>
</dbReference>
<dbReference type="AlphaFoldDB" id="A0AAJ5BEG1"/>
<proteinExistence type="predicted"/>
<comment type="caution">
    <text evidence="1">The sequence shown here is derived from an EMBL/GenBank/DDBJ whole genome shotgun (WGS) entry which is preliminary data.</text>
</comment>
<name>A0AAJ5BEG1_MYRPR</name>
<dbReference type="Proteomes" id="UP000183496">
    <property type="component" value="Unassembled WGS sequence"/>
</dbReference>
<accession>A0AAJ5BEG1</accession>
<keyword evidence="1" id="KW-0413">Isomerase</keyword>